<feature type="transmembrane region" description="Helical" evidence="14">
    <location>
        <begin position="1149"/>
        <end position="1167"/>
    </location>
</feature>
<evidence type="ECO:0000256" key="2">
    <source>
        <dbReference type="ARBA" id="ARBA00004123"/>
    </source>
</evidence>
<proteinExistence type="predicted"/>
<dbReference type="GO" id="GO:0000123">
    <property type="term" value="C:histone acetyltransferase complex"/>
    <property type="evidence" value="ECO:0007669"/>
    <property type="project" value="TreeGrafter"/>
</dbReference>
<keyword evidence="9" id="KW-0805">Transcription regulation</keyword>
<evidence type="ECO:0000256" key="8">
    <source>
        <dbReference type="ARBA" id="ARBA00022853"/>
    </source>
</evidence>
<evidence type="ECO:0000313" key="18">
    <source>
        <dbReference type="Proteomes" id="UP001417504"/>
    </source>
</evidence>
<sequence length="1641" mass="187172">MQIVVEDGVAEIVVVVEKDMHIAGKGCKIEHATSTQCCNSSGAVSIFKCQNKGSSSIPAPAAAFHDMSVPPGSNQVHFQNGHASGFNGGASHGGVQRMERNMMHNYSLGAGNNQNLNQFDFGSNLGNGFGSSVALQQHVPLEVNQQSRLGLPAIHGHEPQYPYSDWIPSIPVQAPWLVHEIHGMPSYTTYQNSRLASNNVQQFEEQIPSFQQCVPYQMNQFQQLDPHQNVGLSSMSEGVNTPMSLDQNYLQLAPQLLPGPSRIGPGPLKSSFAMRTEIDIFGQPQGLQKDEDFGENCVHSLAEVESLITHENYEESQQLNVPSYSESETKGAEIDNLCATQVQIDCPVSNEHYCETEPVDDPASSKEPIIGTQQENAEMDLEYDHAKSQIVEETVETCSENTAGEIPEESEEKVLSLIDTFTVEQIEEHIASLRHVNVEKDTKYHSGMKNNKKFFLCKDCYSGKNNCKTIPKGKMVEKVHEALEEKWVECAKCGGWQHHICALFNDTKNKEEEPDYTCPKCYIQEFQHGERVPLPPSAVPGAKELPRTSLSDHIERKLFASLEQERRERASVLGKNLTDKEREGLLVRVVCSVDKNCKVNQRFWNVLQRENYPQEFPYKSKVILLFQKIEQVDVILFAMFAQEYGPECDYPNKDTVYISYIDSVKYLRPQIKTVHGEALRTFVFHELLLGYLDYCKRQGLTKCHIWVCPPKKKDDYIFYCHPDDQNIPNTEKLQNWYQFMIEKAIKGNIVVAFSYLYEHFYGPHSEDKVTAANLPYFEGGYFPNITDIVIDYVKKLEERGERQAFTSRKRKKSSSSRPDSYENSAKDILLMKKFGSYINIKKDKKNLLLLHLQFSCALCSKTISSGKRWFCNQCQHYVLCDECYNKEQDLSDCEKPPTKYRKKHIFLQAEVKDMAFDHRNEDGNLCKKFIETREEFLTFCVNHSYQFDTLRRAKHSTAMILYHLHEPKWLLGLYWKQKFSLNATDPDLSSVDAKCRIATISIPSLSGSLLSSMDEIFEVIHFVDRKISSSSFENRKKSMLTEGIGYDHRQTFYYHAEEYEEKVKFALKVLCKMEQLLEDLVQWSFPSGTAISHLMPEEDHQFSFPVMTSDRSVVSESSIAATLVCLFFILVDVSVGFRNRKRWLPCRFFSLNSVTLTLLSIAVKLPVDLTSPMPGVQDQLSKLTVVIILSAVGSLVPKVSEPCAYGVPDYKWSMRAVVVSQLVTVIVAGLGTFLRFLTWFILLPSRDFKAYQEEFKDTDYVILRNPILRSGIQDSCATVVKIVMNFFMKWIAFLVMFPYVVVLLSLRNKYFKKKIRHDEDIEKFKDLIENEKRGLEKWTLHEGVKDMKRWIEGNKPNSLNHSKKILSKTPPTTVSHESLAHLLRKFCDSKRPGYEMSTLSLVLVARITDISVPSSLSGSLLLSSLSEIFEVIQFVDRKMSPAFENKKKTKLAEALLKSDKFSRHLLPKIMKKLTMKMPESDSESDSQLAQAIEILRGLKRELPTDYVREELAIITEFILNHQVHGSIEDLYECLERLFVDISIEYLIQLPHAIFKEIVECHPEECEKRIKSVLKIFSKIKQLEGVVPWSFPEGTNISHLISDEGTAMKSFMTAAGSMHNIGRDCGNQSDSKTARDEIIEVE</sequence>
<dbReference type="SUPFAM" id="SSF57850">
    <property type="entry name" value="RING/U-box"/>
    <property type="match status" value="1"/>
</dbReference>
<evidence type="ECO:0000259" key="16">
    <source>
        <dbReference type="PROSITE" id="PS51727"/>
    </source>
</evidence>
<keyword evidence="11" id="KW-0539">Nucleus</keyword>
<gene>
    <name evidence="17" type="ORF">Sjap_009286</name>
</gene>
<keyword evidence="7" id="KW-0862">Zinc</keyword>
<comment type="function">
    <text evidence="1">Acetyltransferase enzyme. Acetylates histones, giving a specific tag for transcriptional activation.</text>
</comment>
<evidence type="ECO:0000256" key="14">
    <source>
        <dbReference type="SAM" id="Phobius"/>
    </source>
</evidence>
<dbReference type="GO" id="GO:0003713">
    <property type="term" value="F:transcription coactivator activity"/>
    <property type="evidence" value="ECO:0007669"/>
    <property type="project" value="TreeGrafter"/>
</dbReference>
<evidence type="ECO:0000256" key="11">
    <source>
        <dbReference type="ARBA" id="ARBA00023242"/>
    </source>
</evidence>
<dbReference type="PROSITE" id="PS50135">
    <property type="entry name" value="ZF_ZZ_2"/>
    <property type="match status" value="1"/>
</dbReference>
<dbReference type="InterPro" id="IPR043145">
    <property type="entry name" value="Znf_ZZ_sf"/>
</dbReference>
<keyword evidence="14" id="KW-0472">Membrane</keyword>
<evidence type="ECO:0000313" key="17">
    <source>
        <dbReference type="EMBL" id="KAK9138692.1"/>
    </source>
</evidence>
<protein>
    <recommendedName>
        <fullName evidence="3">histone acetyltransferase</fullName>
        <ecNumber evidence="3">2.3.1.48</ecNumber>
    </recommendedName>
</protein>
<keyword evidence="5" id="KW-0479">Metal-binding</keyword>
<keyword evidence="6 13" id="KW-0863">Zinc-finger</keyword>
<name>A0AAP0JTI9_9MAGN</name>
<keyword evidence="14" id="KW-1133">Transmembrane helix</keyword>
<comment type="subcellular location">
    <subcellularLocation>
        <location evidence="2">Nucleus</location>
    </subcellularLocation>
</comment>
<dbReference type="PROSITE" id="PS51727">
    <property type="entry name" value="CBP_P300_HAT"/>
    <property type="match status" value="1"/>
</dbReference>
<dbReference type="InterPro" id="IPR013178">
    <property type="entry name" value="Histone_AcTrfase_Rtt109/CBP"/>
</dbReference>
<dbReference type="SMART" id="SM01250">
    <property type="entry name" value="KAT11"/>
    <property type="match status" value="1"/>
</dbReference>
<dbReference type="InterPro" id="IPR011011">
    <property type="entry name" value="Znf_FYVE_PHD"/>
</dbReference>
<dbReference type="Gene3D" id="3.30.60.90">
    <property type="match status" value="1"/>
</dbReference>
<keyword evidence="8" id="KW-0156">Chromatin regulator</keyword>
<feature type="transmembrane region" description="Helical" evidence="14">
    <location>
        <begin position="1287"/>
        <end position="1306"/>
    </location>
</feature>
<dbReference type="GO" id="GO:0008270">
    <property type="term" value="F:zinc ion binding"/>
    <property type="evidence" value="ECO:0007669"/>
    <property type="project" value="UniProtKB-KW"/>
</dbReference>
<dbReference type="EC" id="2.3.1.48" evidence="3"/>
<evidence type="ECO:0000256" key="10">
    <source>
        <dbReference type="ARBA" id="ARBA00023163"/>
    </source>
</evidence>
<keyword evidence="10" id="KW-0804">Transcription</keyword>
<comment type="caution">
    <text evidence="17">The sequence shown here is derived from an EMBL/GenBank/DDBJ whole genome shotgun (WGS) entry which is preliminary data.</text>
</comment>
<dbReference type="InterPro" id="IPR013083">
    <property type="entry name" value="Znf_RING/FYVE/PHD"/>
</dbReference>
<evidence type="ECO:0000256" key="7">
    <source>
        <dbReference type="ARBA" id="ARBA00022833"/>
    </source>
</evidence>
<evidence type="ECO:0000256" key="5">
    <source>
        <dbReference type="ARBA" id="ARBA00022723"/>
    </source>
</evidence>
<dbReference type="Gene3D" id="3.30.40.10">
    <property type="entry name" value="Zinc/RING finger domain, C3HC4 (zinc finger)"/>
    <property type="match status" value="1"/>
</dbReference>
<reference evidence="17 18" key="1">
    <citation type="submission" date="2024-01" db="EMBL/GenBank/DDBJ databases">
        <title>Genome assemblies of Stephania.</title>
        <authorList>
            <person name="Yang L."/>
        </authorList>
    </citation>
    <scope>NUCLEOTIDE SEQUENCE [LARGE SCALE GENOMIC DNA]</scope>
    <source>
        <strain evidence="17">QJT</strain>
        <tissue evidence="17">Leaf</tissue>
    </source>
</reference>
<keyword evidence="18" id="KW-1185">Reference proteome</keyword>
<evidence type="ECO:0000256" key="3">
    <source>
        <dbReference type="ARBA" id="ARBA00013184"/>
    </source>
</evidence>
<evidence type="ECO:0000256" key="13">
    <source>
        <dbReference type="PROSITE-ProRule" id="PRU00228"/>
    </source>
</evidence>
<keyword evidence="14" id="KW-0812">Transmembrane</keyword>
<feature type="transmembrane region" description="Helical" evidence="14">
    <location>
        <begin position="1217"/>
        <end position="1242"/>
    </location>
</feature>
<dbReference type="PANTHER" id="PTHR13808:SF1">
    <property type="entry name" value="HISTONE ACETYLTRANSFERASE"/>
    <property type="match status" value="1"/>
</dbReference>
<feature type="domain" description="ZZ-type" evidence="15">
    <location>
        <begin position="851"/>
        <end position="905"/>
    </location>
</feature>
<dbReference type="InterPro" id="IPR031162">
    <property type="entry name" value="CBP_P300_HAT"/>
</dbReference>
<dbReference type="GO" id="GO:0004402">
    <property type="term" value="F:histone acetyltransferase activity"/>
    <property type="evidence" value="ECO:0007669"/>
    <property type="project" value="InterPro"/>
</dbReference>
<dbReference type="Pfam" id="PF08214">
    <property type="entry name" value="HAT_KAT11"/>
    <property type="match status" value="1"/>
</dbReference>
<feature type="transmembrane region" description="Helical" evidence="14">
    <location>
        <begin position="1119"/>
        <end position="1137"/>
    </location>
</feature>
<evidence type="ECO:0000256" key="1">
    <source>
        <dbReference type="ARBA" id="ARBA00002581"/>
    </source>
</evidence>
<organism evidence="17 18">
    <name type="scientific">Stephania japonica</name>
    <dbReference type="NCBI Taxonomy" id="461633"/>
    <lineage>
        <taxon>Eukaryota</taxon>
        <taxon>Viridiplantae</taxon>
        <taxon>Streptophyta</taxon>
        <taxon>Embryophyta</taxon>
        <taxon>Tracheophyta</taxon>
        <taxon>Spermatophyta</taxon>
        <taxon>Magnoliopsida</taxon>
        <taxon>Ranunculales</taxon>
        <taxon>Menispermaceae</taxon>
        <taxon>Menispermoideae</taxon>
        <taxon>Cissampelideae</taxon>
        <taxon>Stephania</taxon>
    </lineage>
</organism>
<accession>A0AAP0JTI9</accession>
<dbReference type="Pfam" id="PF00569">
    <property type="entry name" value="ZZ"/>
    <property type="match status" value="1"/>
</dbReference>
<dbReference type="EMBL" id="JBBNAE010000003">
    <property type="protein sequence ID" value="KAK9138692.1"/>
    <property type="molecule type" value="Genomic_DNA"/>
</dbReference>
<evidence type="ECO:0000256" key="4">
    <source>
        <dbReference type="ARBA" id="ARBA00022679"/>
    </source>
</evidence>
<dbReference type="GO" id="GO:0045944">
    <property type="term" value="P:positive regulation of transcription by RNA polymerase II"/>
    <property type="evidence" value="ECO:0007669"/>
    <property type="project" value="TreeGrafter"/>
</dbReference>
<evidence type="ECO:0000256" key="9">
    <source>
        <dbReference type="ARBA" id="ARBA00023015"/>
    </source>
</evidence>
<dbReference type="InterPro" id="IPR000433">
    <property type="entry name" value="Znf_ZZ"/>
</dbReference>
<evidence type="ECO:0000259" key="15">
    <source>
        <dbReference type="PROSITE" id="PS50135"/>
    </source>
</evidence>
<dbReference type="GO" id="GO:0031490">
    <property type="term" value="F:chromatin DNA binding"/>
    <property type="evidence" value="ECO:0007669"/>
    <property type="project" value="TreeGrafter"/>
</dbReference>
<dbReference type="GO" id="GO:0005634">
    <property type="term" value="C:nucleus"/>
    <property type="evidence" value="ECO:0007669"/>
    <property type="project" value="UniProtKB-SubCell"/>
</dbReference>
<comment type="catalytic activity">
    <reaction evidence="12">
        <text>L-lysyl-[protein] + acetyl-CoA = N(6)-acetyl-L-lysyl-[protein] + CoA + H(+)</text>
        <dbReference type="Rhea" id="RHEA:45948"/>
        <dbReference type="Rhea" id="RHEA-COMP:9752"/>
        <dbReference type="Rhea" id="RHEA-COMP:10731"/>
        <dbReference type="ChEBI" id="CHEBI:15378"/>
        <dbReference type="ChEBI" id="CHEBI:29969"/>
        <dbReference type="ChEBI" id="CHEBI:57287"/>
        <dbReference type="ChEBI" id="CHEBI:57288"/>
        <dbReference type="ChEBI" id="CHEBI:61930"/>
        <dbReference type="EC" id="2.3.1.48"/>
    </reaction>
</comment>
<evidence type="ECO:0000256" key="6">
    <source>
        <dbReference type="ARBA" id="ARBA00022771"/>
    </source>
</evidence>
<feature type="domain" description="CBP/p300-type HAT" evidence="16">
    <location>
        <begin position="539"/>
        <end position="969"/>
    </location>
</feature>
<dbReference type="Proteomes" id="UP001417504">
    <property type="component" value="Unassembled WGS sequence"/>
</dbReference>
<dbReference type="SUPFAM" id="SSF57903">
    <property type="entry name" value="FYVE/PHD zinc finger"/>
    <property type="match status" value="1"/>
</dbReference>
<keyword evidence="4" id="KW-0808">Transferase</keyword>
<dbReference type="GO" id="GO:0005667">
    <property type="term" value="C:transcription regulator complex"/>
    <property type="evidence" value="ECO:0007669"/>
    <property type="project" value="TreeGrafter"/>
</dbReference>
<evidence type="ECO:0000256" key="12">
    <source>
        <dbReference type="ARBA" id="ARBA00048017"/>
    </source>
</evidence>
<dbReference type="PANTHER" id="PTHR13808">
    <property type="entry name" value="CBP/P300-RELATED"/>
    <property type="match status" value="1"/>
</dbReference>